<dbReference type="Pfam" id="PF01547">
    <property type="entry name" value="SBP_bac_1"/>
    <property type="match status" value="1"/>
</dbReference>
<accession>A0ABQ1W8C0</accession>
<dbReference type="Gene3D" id="3.40.190.10">
    <property type="entry name" value="Periplasmic binding protein-like II"/>
    <property type="match status" value="1"/>
</dbReference>
<comment type="caution">
    <text evidence="1">The sequence shown here is derived from an EMBL/GenBank/DDBJ whole genome shotgun (WGS) entry which is preliminary data.</text>
</comment>
<organism evidence="1 2">
    <name type="scientific">Paenibacillus aceti</name>
    <dbReference type="NCBI Taxonomy" id="1820010"/>
    <lineage>
        <taxon>Bacteria</taxon>
        <taxon>Bacillati</taxon>
        <taxon>Bacillota</taxon>
        <taxon>Bacilli</taxon>
        <taxon>Bacillales</taxon>
        <taxon>Paenibacillaceae</taxon>
        <taxon>Paenibacillus</taxon>
    </lineage>
</organism>
<dbReference type="Proteomes" id="UP000608420">
    <property type="component" value="Unassembled WGS sequence"/>
</dbReference>
<gene>
    <name evidence="1" type="ORF">GCM10010913_45880</name>
</gene>
<dbReference type="PANTHER" id="PTHR43649">
    <property type="entry name" value="ARABINOSE-BINDING PROTEIN-RELATED"/>
    <property type="match status" value="1"/>
</dbReference>
<dbReference type="InterPro" id="IPR006059">
    <property type="entry name" value="SBP"/>
</dbReference>
<protein>
    <submittedName>
        <fullName evidence="1">ABC transporter substrate-binding protein</fullName>
    </submittedName>
</protein>
<keyword evidence="2" id="KW-1185">Reference proteome</keyword>
<name>A0ABQ1W8C0_9BACL</name>
<dbReference type="Gene3D" id="2.60.120.260">
    <property type="entry name" value="Galactose-binding domain-like"/>
    <property type="match status" value="2"/>
</dbReference>
<reference evidence="2" key="1">
    <citation type="journal article" date="2019" name="Int. J. Syst. Evol. Microbiol.">
        <title>The Global Catalogue of Microorganisms (GCM) 10K type strain sequencing project: providing services to taxonomists for standard genome sequencing and annotation.</title>
        <authorList>
            <consortium name="The Broad Institute Genomics Platform"/>
            <consortium name="The Broad Institute Genome Sequencing Center for Infectious Disease"/>
            <person name="Wu L."/>
            <person name="Ma J."/>
        </authorList>
    </citation>
    <scope>NUCLEOTIDE SEQUENCE [LARGE SCALE GENOMIC DNA]</scope>
    <source>
        <strain evidence="2">CGMCC 1.15420</strain>
    </source>
</reference>
<dbReference type="PANTHER" id="PTHR43649:SF27">
    <property type="entry name" value="EXTRACELLULAR SOLUTE-BINDING PROTEIN FAMILY 1"/>
    <property type="match status" value="1"/>
</dbReference>
<dbReference type="CDD" id="cd14489">
    <property type="entry name" value="CBM_SBP_bac_1_like"/>
    <property type="match status" value="1"/>
</dbReference>
<sequence>MPSVHSSSTVKGRWLKLMLVIVLGTGGILPGTFDLTRSTQAEAAEPVQTFETEAIPRQYQEGSYDQYLAQHQAAPRPDTPIVIEGESFTSTDKMNPQIVEGIPGLSGQAVETGEEGSLTWSFQVPQAGLYQIAVRYYQLEGKNADIDRELHIDGELPFNESKNVMFRRIWANEGEMQQDDRGNDLYQKQIEKPLWQETYVQSPDGRHTAPYSYYFSQGEHTLTLISARERMLIDRITLKQSDEVPDYAQVSAGYAELGHTPSSNVLLKIQGEEAVLKSSQVLYPLMDRSDPGTEPTHISQIRLNTIGGYNWSEAGQWLTWNIEVPEDGLYHIGIKAKQNFQRGMTSYRKLYIDGKLPFAEMENIAFPFSTDWEMKELSTEPSGSSPAEPYLFYLTKGSHELKMEVTLGEMADLLRIVESSVLELNRMYRHIIMITGTVPDEYRDYQLDKKLPDLVGTMQDQADILEAVARQAERLAGSGDRTASLTRLIVQLRDMAKSPETIARRLETFKSNTSSLGDWIYSINYMPLSIDYLIVASPDMKLPTAKASFWSKLKYNTGTFMLSFFTDFNVLGAAKDTDKKITLWMTQGIDQAKIAKRLIDESFTNETGVAVDIQVVSEGVLLQAMLAGRGPDVAFSLPNDKPVNYALRNAVEDLSKYPGYEQVAGRFHPSAMVPYQFNGGIYGLPIDQSFPVLFYRKDILEEMNLEVPETWEDVFTMIPELQKHNLLFGFPIQVLVRLGANVQDASSLPVNAAFGTMLYQNGGQLYREEGQASALDTELAIKTFMDWTDLYTTYKLPITTDFVNRFRSGEMPIAIDDYTRFNIISVTAPELKGLWDFTVVPGTEQADGTVRRDVPTRGSAAVMLEASKYKDEAWAFLKWWTSTETQAKYSLELEGLFGPSGRGSTANLEAMARIPWQSQHYKTLMEQWKWARGIPEVAGGYFTGRHLDNAFRSVVISSEDPREAIDTYTQYINDEITKKRKEFGLPN</sequence>
<evidence type="ECO:0000313" key="1">
    <source>
        <dbReference type="EMBL" id="GGG18530.1"/>
    </source>
</evidence>
<proteinExistence type="predicted"/>
<dbReference type="RefSeq" id="WP_229717221.1">
    <property type="nucleotide sequence ID" value="NZ_BMIW01000052.1"/>
</dbReference>
<dbReference type="InterPro" id="IPR050490">
    <property type="entry name" value="Bact_solute-bd_prot1"/>
</dbReference>
<dbReference type="EMBL" id="BMIW01000052">
    <property type="protein sequence ID" value="GGG18530.1"/>
    <property type="molecule type" value="Genomic_DNA"/>
</dbReference>
<evidence type="ECO:0000313" key="2">
    <source>
        <dbReference type="Proteomes" id="UP000608420"/>
    </source>
</evidence>
<dbReference type="SUPFAM" id="SSF53850">
    <property type="entry name" value="Periplasmic binding protein-like II"/>
    <property type="match status" value="1"/>
</dbReference>